<evidence type="ECO:0000313" key="2">
    <source>
        <dbReference type="Proteomes" id="UP000582016"/>
    </source>
</evidence>
<organism evidence="1 2">
    <name type="scientific">Fusarium phyllophilum</name>
    <dbReference type="NCBI Taxonomy" id="47803"/>
    <lineage>
        <taxon>Eukaryota</taxon>
        <taxon>Fungi</taxon>
        <taxon>Dikarya</taxon>
        <taxon>Ascomycota</taxon>
        <taxon>Pezizomycotina</taxon>
        <taxon>Sordariomycetes</taxon>
        <taxon>Hypocreomycetidae</taxon>
        <taxon>Hypocreales</taxon>
        <taxon>Nectriaceae</taxon>
        <taxon>Fusarium</taxon>
        <taxon>Fusarium fujikuroi species complex</taxon>
    </lineage>
</organism>
<dbReference type="OrthoDB" id="2993351at2759"/>
<dbReference type="Proteomes" id="UP000582016">
    <property type="component" value="Unassembled WGS sequence"/>
</dbReference>
<keyword evidence="2" id="KW-1185">Reference proteome</keyword>
<sequence length="214" mass="24105">MASKSKLLSTYNSLLTGNDSAKIISPGTTVDKFHPLPRIVRRALIKEYHPRGRKPMDPVVTEELLRRGDNLECMPPLHLFDTQPCIEEFSLKDLRVTRYMMEDAGIDTEKIAASMGEAFAILHFKCEALGHACFALGASPAYEAWKFGPLEIRIHILYLNELLEAKEMSVEAISTCSDELIGVIPAPPECDDTLGDPIWHSFRTAYIIRQRMSR</sequence>
<accession>A0A8H5K7T7</accession>
<dbReference type="EMBL" id="JAAOAQ010000063">
    <property type="protein sequence ID" value="KAF5569309.1"/>
    <property type="molecule type" value="Genomic_DNA"/>
</dbReference>
<name>A0A8H5K7T7_9HYPO</name>
<reference evidence="1 2" key="1">
    <citation type="submission" date="2020-05" db="EMBL/GenBank/DDBJ databases">
        <title>Identification and distribution of gene clusters putatively required for synthesis of sphingolipid metabolism inhibitors in phylogenetically diverse species of the filamentous fungus Fusarium.</title>
        <authorList>
            <person name="Kim H.-S."/>
            <person name="Busman M."/>
            <person name="Brown D.W."/>
            <person name="Divon H."/>
            <person name="Uhlig S."/>
            <person name="Proctor R.H."/>
        </authorList>
    </citation>
    <scope>NUCLEOTIDE SEQUENCE [LARGE SCALE GENOMIC DNA]</scope>
    <source>
        <strain evidence="1 2">NRRL 13617</strain>
    </source>
</reference>
<dbReference type="AlphaFoldDB" id="A0A8H5K7T7"/>
<gene>
    <name evidence="1" type="ORF">FPHYL_2124</name>
</gene>
<proteinExistence type="predicted"/>
<comment type="caution">
    <text evidence="1">The sequence shown here is derived from an EMBL/GenBank/DDBJ whole genome shotgun (WGS) entry which is preliminary data.</text>
</comment>
<evidence type="ECO:0000313" key="1">
    <source>
        <dbReference type="EMBL" id="KAF5569309.1"/>
    </source>
</evidence>
<protein>
    <submittedName>
        <fullName evidence="1">Uncharacterized protein</fullName>
    </submittedName>
</protein>